<dbReference type="Proteomes" id="UP000032483">
    <property type="component" value="Unassembled WGS sequence"/>
</dbReference>
<evidence type="ECO:0000313" key="2">
    <source>
        <dbReference type="EMBL" id="KJF38981.1"/>
    </source>
</evidence>
<dbReference type="AlphaFoldDB" id="A0A0D8IXG4"/>
<name>A0A0D8IXG4_9FIRM</name>
<reference evidence="3 5" key="2">
    <citation type="submission" date="2015-10" db="EMBL/GenBank/DDBJ databases">
        <title>A novel member of the family Ruminococcaceae isolated from human faeces.</title>
        <authorList>
            <person name="Shkoporov A.N."/>
            <person name="Chaplin A.V."/>
            <person name="Motuzova O.V."/>
            <person name="Kafarskaia L.I."/>
            <person name="Efimov B.A."/>
        </authorList>
    </citation>
    <scope>NUCLEOTIDE SEQUENCE [LARGE SCALE GENOMIC DNA]</scope>
    <source>
        <strain evidence="3 5">668</strain>
    </source>
</reference>
<dbReference type="Pfam" id="PF16116">
    <property type="entry name" value="DUF4832"/>
    <property type="match status" value="1"/>
</dbReference>
<dbReference type="GeneID" id="42857851"/>
<reference evidence="2" key="1">
    <citation type="submission" date="2015-02" db="EMBL/GenBank/DDBJ databases">
        <title>A novel member of the family Ruminococcaceae isolated from human feces.</title>
        <authorList>
            <person name="Shkoporov A.N."/>
            <person name="Chaplin A.V."/>
            <person name="Motuzova O.V."/>
            <person name="Kafarskaia L.I."/>
            <person name="Khokhlova E.V."/>
            <person name="Efimov B.A."/>
        </authorList>
    </citation>
    <scope>NUCLEOTIDE SEQUENCE [LARGE SCALE GENOMIC DNA]</scope>
    <source>
        <strain evidence="2">585-1</strain>
    </source>
</reference>
<dbReference type="SUPFAM" id="SSF51445">
    <property type="entry name" value="(Trans)glycosidases"/>
    <property type="match status" value="1"/>
</dbReference>
<organism evidence="2 4">
    <name type="scientific">Ruthenibacterium lactatiformans</name>
    <dbReference type="NCBI Taxonomy" id="1550024"/>
    <lineage>
        <taxon>Bacteria</taxon>
        <taxon>Bacillati</taxon>
        <taxon>Bacillota</taxon>
        <taxon>Clostridia</taxon>
        <taxon>Eubacteriales</taxon>
        <taxon>Oscillospiraceae</taxon>
        <taxon>Ruthenibacterium</taxon>
    </lineage>
</organism>
<dbReference type="Proteomes" id="UP000053433">
    <property type="component" value="Unassembled WGS sequence"/>
</dbReference>
<evidence type="ECO:0000313" key="4">
    <source>
        <dbReference type="Proteomes" id="UP000032483"/>
    </source>
</evidence>
<evidence type="ECO:0000259" key="1">
    <source>
        <dbReference type="Pfam" id="PF16116"/>
    </source>
</evidence>
<proteinExistence type="predicted"/>
<evidence type="ECO:0000313" key="5">
    <source>
        <dbReference type="Proteomes" id="UP000053433"/>
    </source>
</evidence>
<comment type="caution">
    <text evidence="2">The sequence shown here is derived from an EMBL/GenBank/DDBJ whole genome shotgun (WGS) entry which is preliminary data.</text>
</comment>
<dbReference type="InterPro" id="IPR017853">
    <property type="entry name" value="GH"/>
</dbReference>
<feature type="domain" description="DUF4832" evidence="1">
    <location>
        <begin position="286"/>
        <end position="410"/>
    </location>
</feature>
<gene>
    <name evidence="3" type="ORF">ASJ35_13455</name>
    <name evidence="2" type="ORF">TQ39_14905</name>
</gene>
<dbReference type="EMBL" id="JXXK01000026">
    <property type="protein sequence ID" value="KJF38981.1"/>
    <property type="molecule type" value="Genomic_DNA"/>
</dbReference>
<dbReference type="Gene3D" id="3.20.20.80">
    <property type="entry name" value="Glycosidases"/>
    <property type="match status" value="1"/>
</dbReference>
<evidence type="ECO:0000313" key="3">
    <source>
        <dbReference type="EMBL" id="KUE75520.1"/>
    </source>
</evidence>
<protein>
    <recommendedName>
        <fullName evidence="1">DUF4832 domain-containing protein</fullName>
    </recommendedName>
</protein>
<dbReference type="InterPro" id="IPR032267">
    <property type="entry name" value="DUF4832"/>
</dbReference>
<keyword evidence="4" id="KW-1185">Reference proteome</keyword>
<dbReference type="RefSeq" id="WP_050006095.1">
    <property type="nucleotide sequence ID" value="NZ_DAWBJP010000021.1"/>
</dbReference>
<accession>A0A0W7TNV9</accession>
<accession>A0A0D8IXG4</accession>
<dbReference type="EMBL" id="LMUA01000020">
    <property type="protein sequence ID" value="KUE75520.1"/>
    <property type="molecule type" value="Genomic_DNA"/>
</dbReference>
<sequence>MQTVIPKIISDLLSNPGIGFIAAPHLMGDPAELRDNRGTPVEKYRFPQSTKTWNHPDSGLYYCGGRWKELEPEPGEYRWDILDNGLEKARQMGCTSIVRIAPYALRPEEDVPLWMRERWPEEPDYPFWRVDPNTTDYAERWSEFIRAFAARFDGDERISSVDLAITGAWGEGGGSEFVVPEKLEQVVSAYLDGFTKTPIQALLHDPVSVACIRRHRAKVGFRVDCLGDMGGFHPGQWSHMEDYYPQNVVNFHMQDAWKEAPVVFEACWHTNDWYLQGWDIDYIIDESLKWHISSYNAKGTTIPQAWEKSIERWVRKMGYRYEIHSCTLPEQTQAGGTIDFEMLVSNTGVAPCYHNYSPMLRFAGENASFDLPIQADIRQWMPDADVRVAQRMAVPENAPKGTYQVKLGFPVPGYLDKTLRLAIGGRDADGFYPLCAVRVV</sequence>